<dbReference type="InterPro" id="IPR012337">
    <property type="entry name" value="RNaseH-like_sf"/>
</dbReference>
<dbReference type="Pfam" id="PF00665">
    <property type="entry name" value="rve"/>
    <property type="match status" value="1"/>
</dbReference>
<dbReference type="Gene3D" id="3.30.420.10">
    <property type="entry name" value="Ribonuclease H-like superfamily/Ribonuclease H"/>
    <property type="match status" value="1"/>
</dbReference>
<dbReference type="InterPro" id="IPR050951">
    <property type="entry name" value="Retrovirus_Pol_polyprotein"/>
</dbReference>
<keyword evidence="4" id="KW-1185">Reference proteome</keyword>
<dbReference type="EC" id="2.7.7.49" evidence="1"/>
<dbReference type="Gene3D" id="1.10.340.70">
    <property type="match status" value="1"/>
</dbReference>
<dbReference type="Proteomes" id="UP000069940">
    <property type="component" value="Unassembled WGS sequence"/>
</dbReference>
<organism evidence="3 4">
    <name type="scientific">Aedes albopictus</name>
    <name type="common">Asian tiger mosquito</name>
    <name type="synonym">Stegomyia albopicta</name>
    <dbReference type="NCBI Taxonomy" id="7160"/>
    <lineage>
        <taxon>Eukaryota</taxon>
        <taxon>Metazoa</taxon>
        <taxon>Ecdysozoa</taxon>
        <taxon>Arthropoda</taxon>
        <taxon>Hexapoda</taxon>
        <taxon>Insecta</taxon>
        <taxon>Pterygota</taxon>
        <taxon>Neoptera</taxon>
        <taxon>Endopterygota</taxon>
        <taxon>Diptera</taxon>
        <taxon>Nematocera</taxon>
        <taxon>Culicoidea</taxon>
        <taxon>Culicidae</taxon>
        <taxon>Culicinae</taxon>
        <taxon>Aedini</taxon>
        <taxon>Aedes</taxon>
        <taxon>Stegomyia</taxon>
    </lineage>
</organism>
<accession>A0ABM1ZA18</accession>
<reference evidence="3" key="2">
    <citation type="submission" date="2025-05" db="UniProtKB">
        <authorList>
            <consortium name="EnsemblMetazoa"/>
        </authorList>
    </citation>
    <scope>IDENTIFICATION</scope>
    <source>
        <strain evidence="3">Foshan</strain>
    </source>
</reference>
<feature type="domain" description="Integrase catalytic" evidence="2">
    <location>
        <begin position="120"/>
        <end position="273"/>
    </location>
</feature>
<proteinExistence type="predicted"/>
<dbReference type="PROSITE" id="PS50994">
    <property type="entry name" value="INTEGRASE"/>
    <property type="match status" value="1"/>
</dbReference>
<evidence type="ECO:0000313" key="4">
    <source>
        <dbReference type="Proteomes" id="UP000069940"/>
    </source>
</evidence>
<dbReference type="RefSeq" id="XP_062713150.1">
    <property type="nucleotide sequence ID" value="XM_062857166.1"/>
</dbReference>
<protein>
    <recommendedName>
        <fullName evidence="1">RNA-directed DNA polymerase</fullName>
        <ecNumber evidence="1">2.7.7.49</ecNumber>
    </recommendedName>
</protein>
<dbReference type="InterPro" id="IPR001584">
    <property type="entry name" value="Integrase_cat-core"/>
</dbReference>
<dbReference type="SUPFAM" id="SSF53098">
    <property type="entry name" value="Ribonuclease H-like"/>
    <property type="match status" value="1"/>
</dbReference>
<dbReference type="Pfam" id="PF17921">
    <property type="entry name" value="Integrase_H2C2"/>
    <property type="match status" value="1"/>
</dbReference>
<dbReference type="PANTHER" id="PTHR37984:SF11">
    <property type="entry name" value="INTEGRASE CATALYTIC DOMAIN-CONTAINING PROTEIN"/>
    <property type="match status" value="1"/>
</dbReference>
<evidence type="ECO:0000256" key="1">
    <source>
        <dbReference type="ARBA" id="ARBA00012493"/>
    </source>
</evidence>
<name>A0ABM1ZA18_AEDAL</name>
<evidence type="ECO:0000313" key="3">
    <source>
        <dbReference type="EnsemblMetazoa" id="AALFPA23_016506.P24063"/>
    </source>
</evidence>
<dbReference type="GeneID" id="134290128"/>
<dbReference type="PANTHER" id="PTHR37984">
    <property type="entry name" value="PROTEIN CBG26694"/>
    <property type="match status" value="1"/>
</dbReference>
<dbReference type="InterPro" id="IPR036397">
    <property type="entry name" value="RNaseH_sf"/>
</dbReference>
<reference evidence="4" key="1">
    <citation type="journal article" date="2015" name="Proc. Natl. Acad. Sci. U.S.A.">
        <title>Genome sequence of the Asian Tiger mosquito, Aedes albopictus, reveals insights into its biology, genetics, and evolution.</title>
        <authorList>
            <person name="Chen X.G."/>
            <person name="Jiang X."/>
            <person name="Gu J."/>
            <person name="Xu M."/>
            <person name="Wu Y."/>
            <person name="Deng Y."/>
            <person name="Zhang C."/>
            <person name="Bonizzoni M."/>
            <person name="Dermauw W."/>
            <person name="Vontas J."/>
            <person name="Armbruster P."/>
            <person name="Huang X."/>
            <person name="Yang Y."/>
            <person name="Zhang H."/>
            <person name="He W."/>
            <person name="Peng H."/>
            <person name="Liu Y."/>
            <person name="Wu K."/>
            <person name="Chen J."/>
            <person name="Lirakis M."/>
            <person name="Topalis P."/>
            <person name="Van Leeuwen T."/>
            <person name="Hall A.B."/>
            <person name="Jiang X."/>
            <person name="Thorpe C."/>
            <person name="Mueller R.L."/>
            <person name="Sun C."/>
            <person name="Waterhouse R.M."/>
            <person name="Yan G."/>
            <person name="Tu Z.J."/>
            <person name="Fang X."/>
            <person name="James A.A."/>
        </authorList>
    </citation>
    <scope>NUCLEOTIDE SEQUENCE [LARGE SCALE GENOMIC DNA]</scope>
    <source>
        <strain evidence="4">Foshan</strain>
    </source>
</reference>
<dbReference type="InterPro" id="IPR041588">
    <property type="entry name" value="Integrase_H2C2"/>
</dbReference>
<sequence length="422" mass="48235">MSEVIRSSQNDPEFEKVKKALNDDQWSDLKAYAPFKSELCFSKDLLLRRDKIVVPGDLREAVVRLSHSGHPGKEKMKRRLRTAVWWPGLDADVEEACRSCVECQMVGPVNKPEPLRIRELPSAPWVHVSADFLGPLPNGKYIFVLVDLYSRFVVAEFMNRTLSADVIRVLRQIFTKMGLPFVLTTDNAKNFSSQELKDYCVDYGIKLTHTTPYWPCANGEVERQNRSLLKVLKISQQRGTNLEEALQEYLYLYSVTPHSVTGISPATLMFGRRFRDLFPHVQDEATFDDEMRDRDATVKYRAKEYRDKKVGAKETTINVEDEVLMKNMQPANKLTPTFLPVPATVVEKMGSMATVETQSGQRFKRNTSHLKAYHPPTAAEPLDVSRSVSGEPVEVAEPLDEHHRQPRRSVSLPKRFEDYCLS</sequence>
<dbReference type="EnsemblMetazoa" id="AALFPA23_016506.R24063">
    <property type="protein sequence ID" value="AALFPA23_016506.P24063"/>
    <property type="gene ID" value="AALFPA23_016506"/>
</dbReference>
<evidence type="ECO:0000259" key="2">
    <source>
        <dbReference type="PROSITE" id="PS50994"/>
    </source>
</evidence>